<dbReference type="PANTHER" id="PTHR46796">
    <property type="entry name" value="HTH-TYPE TRANSCRIPTIONAL ACTIVATOR RHAS-RELATED"/>
    <property type="match status" value="1"/>
</dbReference>
<dbReference type="EMBL" id="BNEK01000002">
    <property type="protein sequence ID" value="GHJ25693.1"/>
    <property type="molecule type" value="Genomic_DNA"/>
</dbReference>
<accession>A0ABQ3TR23</accession>
<dbReference type="SMART" id="SM00342">
    <property type="entry name" value="HTH_ARAC"/>
    <property type="match status" value="1"/>
</dbReference>
<dbReference type="Proteomes" id="UP001054854">
    <property type="component" value="Unassembled WGS sequence"/>
</dbReference>
<dbReference type="Gene3D" id="1.10.10.60">
    <property type="entry name" value="Homeodomain-like"/>
    <property type="match status" value="1"/>
</dbReference>
<dbReference type="Pfam" id="PF12833">
    <property type="entry name" value="HTH_18"/>
    <property type="match status" value="1"/>
</dbReference>
<comment type="caution">
    <text evidence="5">The sequence shown here is derived from an EMBL/GenBank/DDBJ whole genome shotgun (WGS) entry which is preliminary data.</text>
</comment>
<evidence type="ECO:0000256" key="1">
    <source>
        <dbReference type="ARBA" id="ARBA00023015"/>
    </source>
</evidence>
<proteinExistence type="predicted"/>
<evidence type="ECO:0000256" key="2">
    <source>
        <dbReference type="ARBA" id="ARBA00023125"/>
    </source>
</evidence>
<dbReference type="PANTHER" id="PTHR46796:SF15">
    <property type="entry name" value="BLL1074 PROTEIN"/>
    <property type="match status" value="1"/>
</dbReference>
<feature type="domain" description="HTH araC/xylS-type" evidence="4">
    <location>
        <begin position="187"/>
        <end position="268"/>
    </location>
</feature>
<protein>
    <submittedName>
        <fullName evidence="5">AraC-family regulatory protein</fullName>
    </submittedName>
</protein>
<evidence type="ECO:0000259" key="4">
    <source>
        <dbReference type="PROSITE" id="PS01124"/>
    </source>
</evidence>
<dbReference type="InterPro" id="IPR050204">
    <property type="entry name" value="AraC_XylS_family_regulators"/>
</dbReference>
<dbReference type="RefSeq" id="WP_102865834.1">
    <property type="nucleotide sequence ID" value="NZ_BBON01000176.1"/>
</dbReference>
<evidence type="ECO:0000313" key="6">
    <source>
        <dbReference type="Proteomes" id="UP001054854"/>
    </source>
</evidence>
<organism evidence="5 6">
    <name type="scientific">Streptomyces hygroscopicus</name>
    <dbReference type="NCBI Taxonomy" id="1912"/>
    <lineage>
        <taxon>Bacteria</taxon>
        <taxon>Bacillati</taxon>
        <taxon>Actinomycetota</taxon>
        <taxon>Actinomycetes</taxon>
        <taxon>Kitasatosporales</taxon>
        <taxon>Streptomycetaceae</taxon>
        <taxon>Streptomyces</taxon>
        <taxon>Streptomyces violaceusniger group</taxon>
    </lineage>
</organism>
<dbReference type="SUPFAM" id="SSF46689">
    <property type="entry name" value="Homeodomain-like"/>
    <property type="match status" value="1"/>
</dbReference>
<evidence type="ECO:0000256" key="3">
    <source>
        <dbReference type="ARBA" id="ARBA00023163"/>
    </source>
</evidence>
<name>A0ABQ3TR23_STRHY</name>
<dbReference type="InterPro" id="IPR018060">
    <property type="entry name" value="HTH_AraC"/>
</dbReference>
<keyword evidence="6" id="KW-1185">Reference proteome</keyword>
<evidence type="ECO:0000313" key="5">
    <source>
        <dbReference type="EMBL" id="GHJ25693.1"/>
    </source>
</evidence>
<reference evidence="5" key="1">
    <citation type="submission" date="2024-05" db="EMBL/GenBank/DDBJ databases">
        <title>Whole genome shotgun sequence of Streptomyces hygroscopicus NBRC 113678.</title>
        <authorList>
            <person name="Komaki H."/>
            <person name="Tamura T."/>
        </authorList>
    </citation>
    <scope>NUCLEOTIDE SEQUENCE</scope>
    <source>
        <strain evidence="5">N11-34</strain>
    </source>
</reference>
<keyword evidence="3" id="KW-0804">Transcription</keyword>
<gene>
    <name evidence="5" type="ORF">TPA0910_01260</name>
</gene>
<dbReference type="PROSITE" id="PS01124">
    <property type="entry name" value="HTH_ARAC_FAMILY_2"/>
    <property type="match status" value="1"/>
</dbReference>
<dbReference type="InterPro" id="IPR009057">
    <property type="entry name" value="Homeodomain-like_sf"/>
</dbReference>
<keyword evidence="1" id="KW-0805">Transcription regulation</keyword>
<keyword evidence="2" id="KW-0238">DNA-binding</keyword>
<sequence>MSKTLVPAAPAKGVVWKSSALAPLGQVIGYRGFRAGAGRTGSRLVAPDGMVRIVFGFAGPVRIVSGLDPPRSVTATSLAIGVHATATLGEYTGPVHGVTVLLTPLAAHRLTAAPMEAFACRAVDLADVLGARVRTFAGRLAEYPDWHSRFTLLDRLLALRLLGAPPSSPQVDRAWRRLVHTAGRTPVRELAAETGWSHRQLERRFLQQVGLSPKSLAQVLRLQEALRHRRNGLTWADAAGAAGYYDQAHFTRSFKAMIGCTPGRFSALRADPQEYGPLDVLPDRVTTTAPDATA</sequence>